<keyword evidence="7 14" id="KW-0547">Nucleotide-binding</keyword>
<comment type="caution">
    <text evidence="18">The sequence shown here is derived from an EMBL/GenBank/DDBJ whole genome shotgun (WGS) entry which is preliminary data.</text>
</comment>
<dbReference type="PANTHER" id="PTHR43445">
    <property type="entry name" value="UDP-N-ACETYLMURAMATE--L-ALANINE LIGASE-RELATED"/>
    <property type="match status" value="1"/>
</dbReference>
<keyword evidence="9 14" id="KW-0133">Cell shape</keyword>
<dbReference type="InterPro" id="IPR005758">
    <property type="entry name" value="UDP-N-AcMur_Ala_ligase_MurC"/>
</dbReference>
<dbReference type="Pfam" id="PF08245">
    <property type="entry name" value="Mur_ligase_M"/>
    <property type="match status" value="1"/>
</dbReference>
<sequence length="515" mass="57481">MAKAGGCRGRWPERLGEFIRAKKITCRACVQLYCMSFEKIKKIHCVGIGGIGVSAAAKFFLSRGATVTGSDVFSTAITRDLELRGARIFYEHQAANVAADVDLIIYSPAVSKDNPELLKGVSELSYPEFLGELSRQYFTIAVSGTHGKSTTTALIGLILEAAGFDPLVIVGSRVPGWELCNIRIPVSLRGSAATEAISNNKKYFVVEACEHQANMLNIHPQVVVVTNMEPDHLDFYGNFDNVKNAFQKFIQLVPKNGLVVYNGDREAELDWNYARPSVLKLIWQMFFKTRPRWRSFGFNTPNDYQALDREVKNSSQFFNVQSTLAKFHVKLNIPGKFNAYNALAAIAATLELGAPIEVCQQVLANFKGIWRRFEILKEKPLIISDYGHHPTAIIETVKATREFYPGRRIVLVYQPHQHHRTKMLFNDFAQALSLPDVLILSDIYDVAGREETADQDVNSLKLLEMIKLSGGVGEYHYGGDIVETERLAREIIKENDAVLVVGAGDVDSVARNLFK</sequence>
<evidence type="ECO:0000256" key="9">
    <source>
        <dbReference type="ARBA" id="ARBA00022960"/>
    </source>
</evidence>
<comment type="pathway">
    <text evidence="2 14">Cell wall biogenesis; peptidoglycan biosynthesis.</text>
</comment>
<evidence type="ECO:0000256" key="7">
    <source>
        <dbReference type="ARBA" id="ARBA00022741"/>
    </source>
</evidence>
<dbReference type="SUPFAM" id="SSF53244">
    <property type="entry name" value="MurD-like peptide ligases, peptide-binding domain"/>
    <property type="match status" value="1"/>
</dbReference>
<dbReference type="Pfam" id="PF01225">
    <property type="entry name" value="Mur_ligase"/>
    <property type="match status" value="1"/>
</dbReference>
<organism evidence="18 19">
    <name type="scientific">Candidatus Magasanikbacteria bacterium GW2011_GWC2_41_17</name>
    <dbReference type="NCBI Taxonomy" id="1619048"/>
    <lineage>
        <taxon>Bacteria</taxon>
        <taxon>Candidatus Magasanikiibacteriota</taxon>
    </lineage>
</organism>
<evidence type="ECO:0000313" key="18">
    <source>
        <dbReference type="EMBL" id="KKR99550.1"/>
    </source>
</evidence>
<evidence type="ECO:0000256" key="13">
    <source>
        <dbReference type="ARBA" id="ARBA00047833"/>
    </source>
</evidence>
<keyword evidence="4 14" id="KW-0963">Cytoplasm</keyword>
<evidence type="ECO:0000256" key="2">
    <source>
        <dbReference type="ARBA" id="ARBA00004752"/>
    </source>
</evidence>
<feature type="domain" description="Mur ligase C-terminal" evidence="16">
    <location>
        <begin position="371"/>
        <end position="504"/>
    </location>
</feature>
<dbReference type="Gene3D" id="3.90.190.20">
    <property type="entry name" value="Mur ligase, C-terminal domain"/>
    <property type="match status" value="1"/>
</dbReference>
<comment type="catalytic activity">
    <reaction evidence="13 14">
        <text>UDP-N-acetyl-alpha-D-muramate + L-alanine + ATP = UDP-N-acetyl-alpha-D-muramoyl-L-alanine + ADP + phosphate + H(+)</text>
        <dbReference type="Rhea" id="RHEA:23372"/>
        <dbReference type="ChEBI" id="CHEBI:15378"/>
        <dbReference type="ChEBI" id="CHEBI:30616"/>
        <dbReference type="ChEBI" id="CHEBI:43474"/>
        <dbReference type="ChEBI" id="CHEBI:57972"/>
        <dbReference type="ChEBI" id="CHEBI:70757"/>
        <dbReference type="ChEBI" id="CHEBI:83898"/>
        <dbReference type="ChEBI" id="CHEBI:456216"/>
        <dbReference type="EC" id="6.3.2.8"/>
    </reaction>
</comment>
<dbReference type="UniPathway" id="UPA00219"/>
<dbReference type="STRING" id="1619048.UU49_C0005G0008"/>
<evidence type="ECO:0000313" key="19">
    <source>
        <dbReference type="Proteomes" id="UP000034108"/>
    </source>
</evidence>
<dbReference type="EMBL" id="LCAV01000005">
    <property type="protein sequence ID" value="KKR99550.1"/>
    <property type="molecule type" value="Genomic_DNA"/>
</dbReference>
<dbReference type="GO" id="GO:0051301">
    <property type="term" value="P:cell division"/>
    <property type="evidence" value="ECO:0007669"/>
    <property type="project" value="UniProtKB-KW"/>
</dbReference>
<evidence type="ECO:0000256" key="6">
    <source>
        <dbReference type="ARBA" id="ARBA00022618"/>
    </source>
</evidence>
<proteinExistence type="inferred from homology"/>
<keyword evidence="11 14" id="KW-0131">Cell cycle</keyword>
<dbReference type="PANTHER" id="PTHR43445:SF3">
    <property type="entry name" value="UDP-N-ACETYLMURAMATE--L-ALANINE LIGASE"/>
    <property type="match status" value="1"/>
</dbReference>
<dbReference type="GO" id="GO:0005737">
    <property type="term" value="C:cytoplasm"/>
    <property type="evidence" value="ECO:0007669"/>
    <property type="project" value="UniProtKB-SubCell"/>
</dbReference>
<keyword evidence="8 14" id="KW-0067">ATP-binding</keyword>
<evidence type="ECO:0000256" key="5">
    <source>
        <dbReference type="ARBA" id="ARBA00022598"/>
    </source>
</evidence>
<comment type="subcellular location">
    <subcellularLocation>
        <location evidence="1 14">Cytoplasm</location>
    </subcellularLocation>
</comment>
<reference evidence="18 19" key="1">
    <citation type="journal article" date="2015" name="Nature">
        <title>rRNA introns, odd ribosomes, and small enigmatic genomes across a large radiation of phyla.</title>
        <authorList>
            <person name="Brown C.T."/>
            <person name="Hug L.A."/>
            <person name="Thomas B.C."/>
            <person name="Sharon I."/>
            <person name="Castelle C.J."/>
            <person name="Singh A."/>
            <person name="Wilkins M.J."/>
            <person name="Williams K.H."/>
            <person name="Banfield J.F."/>
        </authorList>
    </citation>
    <scope>NUCLEOTIDE SEQUENCE [LARGE SCALE GENOMIC DNA]</scope>
</reference>
<evidence type="ECO:0000256" key="8">
    <source>
        <dbReference type="ARBA" id="ARBA00022840"/>
    </source>
</evidence>
<protein>
    <recommendedName>
        <fullName evidence="3 14">UDP-N-acetylmuramate--L-alanine ligase</fullName>
        <ecNumber evidence="3 14">6.3.2.8</ecNumber>
    </recommendedName>
    <alternativeName>
        <fullName evidence="14">UDP-N-acetylmuramoyl-L-alanine synthetase</fullName>
    </alternativeName>
</protein>
<dbReference type="GO" id="GO:0008763">
    <property type="term" value="F:UDP-N-acetylmuramate-L-alanine ligase activity"/>
    <property type="evidence" value="ECO:0007669"/>
    <property type="project" value="UniProtKB-UniRule"/>
</dbReference>
<dbReference type="GO" id="GO:0009252">
    <property type="term" value="P:peptidoglycan biosynthetic process"/>
    <property type="evidence" value="ECO:0007669"/>
    <property type="project" value="UniProtKB-UniRule"/>
</dbReference>
<dbReference type="GO" id="GO:0071555">
    <property type="term" value="P:cell wall organization"/>
    <property type="evidence" value="ECO:0007669"/>
    <property type="project" value="UniProtKB-KW"/>
</dbReference>
<keyword evidence="6 14" id="KW-0132">Cell division</keyword>
<dbReference type="Gene3D" id="3.40.1190.10">
    <property type="entry name" value="Mur-like, catalytic domain"/>
    <property type="match status" value="1"/>
</dbReference>
<dbReference type="Pfam" id="PF02875">
    <property type="entry name" value="Mur_ligase_C"/>
    <property type="match status" value="1"/>
</dbReference>
<gene>
    <name evidence="14" type="primary">murC</name>
    <name evidence="18" type="ORF">UU49_C0005G0008</name>
</gene>
<evidence type="ECO:0000256" key="11">
    <source>
        <dbReference type="ARBA" id="ARBA00023306"/>
    </source>
</evidence>
<dbReference type="InterPro" id="IPR036565">
    <property type="entry name" value="Mur-like_cat_sf"/>
</dbReference>
<dbReference type="InterPro" id="IPR050061">
    <property type="entry name" value="MurCDEF_pg_biosynth"/>
</dbReference>
<dbReference type="GO" id="GO:0005524">
    <property type="term" value="F:ATP binding"/>
    <property type="evidence" value="ECO:0007669"/>
    <property type="project" value="UniProtKB-UniRule"/>
</dbReference>
<keyword evidence="12 14" id="KW-0961">Cell wall biogenesis/degradation</keyword>
<evidence type="ECO:0000256" key="12">
    <source>
        <dbReference type="ARBA" id="ARBA00023316"/>
    </source>
</evidence>
<dbReference type="GO" id="GO:0008360">
    <property type="term" value="P:regulation of cell shape"/>
    <property type="evidence" value="ECO:0007669"/>
    <property type="project" value="UniProtKB-KW"/>
</dbReference>
<comment type="similarity">
    <text evidence="14">Belongs to the MurCDEF family.</text>
</comment>
<evidence type="ECO:0000259" key="15">
    <source>
        <dbReference type="Pfam" id="PF01225"/>
    </source>
</evidence>
<dbReference type="InterPro" id="IPR000713">
    <property type="entry name" value="Mur_ligase_N"/>
</dbReference>
<evidence type="ECO:0000259" key="17">
    <source>
        <dbReference type="Pfam" id="PF08245"/>
    </source>
</evidence>
<evidence type="ECO:0000256" key="10">
    <source>
        <dbReference type="ARBA" id="ARBA00022984"/>
    </source>
</evidence>
<feature type="binding site" evidence="14">
    <location>
        <begin position="144"/>
        <end position="150"/>
    </location>
    <ligand>
        <name>ATP</name>
        <dbReference type="ChEBI" id="CHEBI:30616"/>
    </ligand>
</feature>
<dbReference type="EC" id="6.3.2.8" evidence="3 14"/>
<comment type="function">
    <text evidence="14">Cell wall formation.</text>
</comment>
<evidence type="ECO:0000256" key="4">
    <source>
        <dbReference type="ARBA" id="ARBA00022490"/>
    </source>
</evidence>
<dbReference type="NCBIfam" id="TIGR01082">
    <property type="entry name" value="murC"/>
    <property type="match status" value="1"/>
</dbReference>
<dbReference type="InterPro" id="IPR013221">
    <property type="entry name" value="Mur_ligase_cen"/>
</dbReference>
<dbReference type="SUPFAM" id="SSF51984">
    <property type="entry name" value="MurCD N-terminal domain"/>
    <property type="match status" value="1"/>
</dbReference>
<dbReference type="InterPro" id="IPR036615">
    <property type="entry name" value="Mur_ligase_C_dom_sf"/>
</dbReference>
<evidence type="ECO:0000256" key="3">
    <source>
        <dbReference type="ARBA" id="ARBA00012211"/>
    </source>
</evidence>
<dbReference type="CDD" id="cd01983">
    <property type="entry name" value="SIMIBI"/>
    <property type="match status" value="1"/>
</dbReference>
<dbReference type="InterPro" id="IPR004101">
    <property type="entry name" value="Mur_ligase_C"/>
</dbReference>
<dbReference type="HAMAP" id="MF_00046">
    <property type="entry name" value="MurC"/>
    <property type="match status" value="1"/>
</dbReference>
<evidence type="ECO:0000259" key="16">
    <source>
        <dbReference type="Pfam" id="PF02875"/>
    </source>
</evidence>
<keyword evidence="10 14" id="KW-0573">Peptidoglycan synthesis</keyword>
<name>A0A0G0XRJ9_9BACT</name>
<evidence type="ECO:0000256" key="14">
    <source>
        <dbReference type="HAMAP-Rule" id="MF_00046"/>
    </source>
</evidence>
<evidence type="ECO:0000256" key="1">
    <source>
        <dbReference type="ARBA" id="ARBA00004496"/>
    </source>
</evidence>
<dbReference type="Proteomes" id="UP000034108">
    <property type="component" value="Unassembled WGS sequence"/>
</dbReference>
<accession>A0A0G0XRJ9</accession>
<dbReference type="Gene3D" id="3.40.50.720">
    <property type="entry name" value="NAD(P)-binding Rossmann-like Domain"/>
    <property type="match status" value="1"/>
</dbReference>
<feature type="domain" description="Mur ligase N-terminal catalytic" evidence="15">
    <location>
        <begin position="42"/>
        <end position="137"/>
    </location>
</feature>
<dbReference type="SUPFAM" id="SSF53623">
    <property type="entry name" value="MurD-like peptide ligases, catalytic domain"/>
    <property type="match status" value="1"/>
</dbReference>
<dbReference type="AlphaFoldDB" id="A0A0G0XRJ9"/>
<feature type="domain" description="Mur ligase central" evidence="17">
    <location>
        <begin position="142"/>
        <end position="348"/>
    </location>
</feature>
<keyword evidence="5 14" id="KW-0436">Ligase</keyword>